<dbReference type="FunFam" id="2.130.10.10:FF:000087">
    <property type="entry name" value="WD repeat-containing protein 26 homolog"/>
    <property type="match status" value="1"/>
</dbReference>
<dbReference type="PROSITE" id="PS50896">
    <property type="entry name" value="LISH"/>
    <property type="match status" value="1"/>
</dbReference>
<dbReference type="OMA" id="GHISGCV"/>
<dbReference type="PANTHER" id="PTHR22838">
    <property type="entry name" value="WD REPEAT PROTEIN 26-RELATED"/>
    <property type="match status" value="1"/>
</dbReference>
<feature type="repeat" description="WD" evidence="6">
    <location>
        <begin position="541"/>
        <end position="583"/>
    </location>
</feature>
<feature type="repeat" description="WD" evidence="6">
    <location>
        <begin position="284"/>
        <end position="325"/>
    </location>
</feature>
<dbReference type="InterPro" id="IPR001680">
    <property type="entry name" value="WD40_rpt"/>
</dbReference>
<feature type="repeat" description="WD" evidence="6">
    <location>
        <begin position="371"/>
        <end position="405"/>
    </location>
</feature>
<dbReference type="PROSITE" id="PS50897">
    <property type="entry name" value="CTLH"/>
    <property type="match status" value="1"/>
</dbReference>
<dbReference type="CDD" id="cd00200">
    <property type="entry name" value="WD40"/>
    <property type="match status" value="1"/>
</dbReference>
<dbReference type="SMART" id="SM00668">
    <property type="entry name" value="CTLH"/>
    <property type="match status" value="1"/>
</dbReference>
<dbReference type="InterPro" id="IPR051350">
    <property type="entry name" value="WD_repeat-ST_regulator"/>
</dbReference>
<dbReference type="InterPro" id="IPR006595">
    <property type="entry name" value="CTLH_C"/>
</dbReference>
<dbReference type="InterPro" id="IPR006594">
    <property type="entry name" value="LisH"/>
</dbReference>
<dbReference type="Proteomes" id="UP000054558">
    <property type="component" value="Unassembled WGS sequence"/>
</dbReference>
<comment type="subunit">
    <text evidence="5">Interacts with RANBPM.</text>
</comment>
<dbReference type="SUPFAM" id="SSF50978">
    <property type="entry name" value="WD40 repeat-like"/>
    <property type="match status" value="1"/>
</dbReference>
<proteinExistence type="predicted"/>
<feature type="repeat" description="WD" evidence="6">
    <location>
        <begin position="329"/>
        <end position="370"/>
    </location>
</feature>
<evidence type="ECO:0000256" key="7">
    <source>
        <dbReference type="SAM" id="MobiDB-lite"/>
    </source>
</evidence>
<sequence>MGGPDDVDQARPSKRARIGDLSSSASDISIDPPDISVRDPSLSKPLAFIDLNMGPQLAAKKETPKPPPASEFVGPRGIIRRTEYVRLITQALRGLGYSSTAARLEEESSIPLQSDAVNRLQDGVLVGRWEECVTLLRELRLDNQDVYKNAKFLILQQKFLEALEEGSTGLALKVLRNELAPLKVNAPQLHRLAAWVMCTNSADLLAQSHWSPGESRNKLLLDLQRLLPPSVLIPEKRLEVLVEQALAHQQAACEFHNTQDEAFCLFADHKCGRDQIPTETVQVLEAHTDEVWYLQFSHDGKKLASASKDNTVIIWEVHAANDVQVLHVLQGHAKPLSFVAWSPDDSLILTCGNDNKIKLWDTLSGKLRRTYDKHADPVTACAWFPDGRRFVSGGVDKCTFMWDIDGNELEQWAGARINDLAISSDGAQMISICSEKKIRIYRFADRSEQTIDEVESITSLCISGDSRYLLVNLSSQVIHLWDLGASRLPQKPAIRYKGQKQGRYVIRSCFGGSAQKFIVSGSEDSQVYIWHRGTGDLLEVLPGHSGTVNAVSWNPTNPHMFASASDDHTIRIWGLRKDKQSEEEETEGRGLAVANGVKSANGSAH</sequence>
<name>A0A1Y1IG44_KLENI</name>
<dbReference type="InterPro" id="IPR036322">
    <property type="entry name" value="WD40_repeat_dom_sf"/>
</dbReference>
<keyword evidence="2" id="KW-0963">Cytoplasm</keyword>
<dbReference type="InterPro" id="IPR019775">
    <property type="entry name" value="WD40_repeat_CS"/>
</dbReference>
<evidence type="ECO:0000256" key="1">
    <source>
        <dbReference type="ARBA" id="ARBA00004496"/>
    </source>
</evidence>
<feature type="compositionally biased region" description="Low complexity" evidence="7">
    <location>
        <begin position="20"/>
        <end position="36"/>
    </location>
</feature>
<dbReference type="GO" id="GO:0005737">
    <property type="term" value="C:cytoplasm"/>
    <property type="evidence" value="ECO:0007669"/>
    <property type="project" value="UniProtKB-SubCell"/>
</dbReference>
<evidence type="ECO:0000259" key="8">
    <source>
        <dbReference type="PROSITE" id="PS50897"/>
    </source>
</evidence>
<dbReference type="InterPro" id="IPR015943">
    <property type="entry name" value="WD40/YVTN_repeat-like_dom_sf"/>
</dbReference>
<feature type="region of interest" description="Disordered" evidence="7">
    <location>
        <begin position="1"/>
        <end position="36"/>
    </location>
</feature>
<evidence type="ECO:0000256" key="3">
    <source>
        <dbReference type="ARBA" id="ARBA00022574"/>
    </source>
</evidence>
<dbReference type="STRING" id="105231.A0A1Y1IG44"/>
<evidence type="ECO:0000256" key="4">
    <source>
        <dbReference type="ARBA" id="ARBA00022737"/>
    </source>
</evidence>
<dbReference type="EMBL" id="DF237279">
    <property type="protein sequence ID" value="GAQ87078.1"/>
    <property type="molecule type" value="Genomic_DNA"/>
</dbReference>
<organism evidence="9 10">
    <name type="scientific">Klebsormidium nitens</name>
    <name type="common">Green alga</name>
    <name type="synonym">Ulothrix nitens</name>
    <dbReference type="NCBI Taxonomy" id="105231"/>
    <lineage>
        <taxon>Eukaryota</taxon>
        <taxon>Viridiplantae</taxon>
        <taxon>Streptophyta</taxon>
        <taxon>Klebsormidiophyceae</taxon>
        <taxon>Klebsormidiales</taxon>
        <taxon>Klebsormidiaceae</taxon>
        <taxon>Klebsormidium</taxon>
    </lineage>
</organism>
<keyword evidence="4" id="KW-0677">Repeat</keyword>
<dbReference type="Gene3D" id="2.130.10.10">
    <property type="entry name" value="YVTN repeat-like/Quinoprotein amine dehydrogenase"/>
    <property type="match status" value="2"/>
</dbReference>
<reference evidence="9 10" key="1">
    <citation type="journal article" date="2014" name="Nat. Commun.">
        <title>Klebsormidium flaccidum genome reveals primary factors for plant terrestrial adaptation.</title>
        <authorList>
            <person name="Hori K."/>
            <person name="Maruyama F."/>
            <person name="Fujisawa T."/>
            <person name="Togashi T."/>
            <person name="Yamamoto N."/>
            <person name="Seo M."/>
            <person name="Sato S."/>
            <person name="Yamada T."/>
            <person name="Mori H."/>
            <person name="Tajima N."/>
            <person name="Moriyama T."/>
            <person name="Ikeuchi M."/>
            <person name="Watanabe M."/>
            <person name="Wada H."/>
            <person name="Kobayashi K."/>
            <person name="Saito M."/>
            <person name="Masuda T."/>
            <person name="Sasaki-Sekimoto Y."/>
            <person name="Mashiguchi K."/>
            <person name="Awai K."/>
            <person name="Shimojima M."/>
            <person name="Masuda S."/>
            <person name="Iwai M."/>
            <person name="Nobusawa T."/>
            <person name="Narise T."/>
            <person name="Kondo S."/>
            <person name="Saito H."/>
            <person name="Sato R."/>
            <person name="Murakawa M."/>
            <person name="Ihara Y."/>
            <person name="Oshima-Yamada Y."/>
            <person name="Ohtaka K."/>
            <person name="Satoh M."/>
            <person name="Sonobe K."/>
            <person name="Ishii M."/>
            <person name="Ohtani R."/>
            <person name="Kanamori-Sato M."/>
            <person name="Honoki R."/>
            <person name="Miyazaki D."/>
            <person name="Mochizuki H."/>
            <person name="Umetsu J."/>
            <person name="Higashi K."/>
            <person name="Shibata D."/>
            <person name="Kamiya Y."/>
            <person name="Sato N."/>
            <person name="Nakamura Y."/>
            <person name="Tabata S."/>
            <person name="Ida S."/>
            <person name="Kurokawa K."/>
            <person name="Ohta H."/>
        </authorList>
    </citation>
    <scope>NUCLEOTIDE SEQUENCE [LARGE SCALE GENOMIC DNA]</scope>
    <source>
        <strain evidence="9 10">NIES-2285</strain>
    </source>
</reference>
<dbReference type="PROSITE" id="PS00678">
    <property type="entry name" value="WD_REPEATS_1"/>
    <property type="match status" value="1"/>
</dbReference>
<dbReference type="PROSITE" id="PS50294">
    <property type="entry name" value="WD_REPEATS_REGION"/>
    <property type="match status" value="4"/>
</dbReference>
<dbReference type="InterPro" id="IPR020472">
    <property type="entry name" value="WD40_PAC1"/>
</dbReference>
<dbReference type="OrthoDB" id="972532at2759"/>
<protein>
    <submittedName>
        <fullName evidence="9">WD repeat-containing protein</fullName>
    </submittedName>
</protein>
<evidence type="ECO:0000313" key="10">
    <source>
        <dbReference type="Proteomes" id="UP000054558"/>
    </source>
</evidence>
<evidence type="ECO:0000256" key="6">
    <source>
        <dbReference type="PROSITE-ProRule" id="PRU00221"/>
    </source>
</evidence>
<keyword evidence="10" id="KW-1185">Reference proteome</keyword>
<keyword evidence="3 6" id="KW-0853">WD repeat</keyword>
<dbReference type="Pfam" id="PF00400">
    <property type="entry name" value="WD40"/>
    <property type="match status" value="5"/>
</dbReference>
<accession>A0A1Y1IG44</accession>
<feature type="region of interest" description="Disordered" evidence="7">
    <location>
        <begin position="578"/>
        <end position="605"/>
    </location>
</feature>
<dbReference type="PANTHER" id="PTHR22838:SF0">
    <property type="entry name" value="WD REPEAT-CONTAINING PROTEIN 26"/>
    <property type="match status" value="1"/>
</dbReference>
<evidence type="ECO:0000313" key="9">
    <source>
        <dbReference type="EMBL" id="GAQ87078.1"/>
    </source>
</evidence>
<dbReference type="PRINTS" id="PR00320">
    <property type="entry name" value="GPROTEINBRPT"/>
</dbReference>
<evidence type="ECO:0000256" key="5">
    <source>
        <dbReference type="ARBA" id="ARBA00065067"/>
    </source>
</evidence>
<gene>
    <name evidence="9" type="ORF">KFL_003300010</name>
</gene>
<feature type="domain" description="CTLH" evidence="8">
    <location>
        <begin position="113"/>
        <end position="170"/>
    </location>
</feature>
<comment type="subcellular location">
    <subcellularLocation>
        <location evidence="1">Cytoplasm</location>
    </subcellularLocation>
</comment>
<dbReference type="PROSITE" id="PS50082">
    <property type="entry name" value="WD_REPEATS_2"/>
    <property type="match status" value="4"/>
</dbReference>
<dbReference type="Pfam" id="PF23627">
    <property type="entry name" value="LisH_WDR26"/>
    <property type="match status" value="1"/>
</dbReference>
<evidence type="ECO:0000256" key="2">
    <source>
        <dbReference type="ARBA" id="ARBA00022490"/>
    </source>
</evidence>
<dbReference type="AlphaFoldDB" id="A0A1Y1IG44"/>
<dbReference type="SMART" id="SM00320">
    <property type="entry name" value="WD40"/>
    <property type="match status" value="7"/>
</dbReference>